<reference evidence="1" key="1">
    <citation type="journal article" date="2014" name="Int. J. Syst. Evol. Microbiol.">
        <title>Complete genome sequence of Corynebacterium casei LMG S-19264T (=DSM 44701T), isolated from a smear-ripened cheese.</title>
        <authorList>
            <consortium name="US DOE Joint Genome Institute (JGI-PGF)"/>
            <person name="Walter F."/>
            <person name="Albersmeier A."/>
            <person name="Kalinowski J."/>
            <person name="Ruckert C."/>
        </authorList>
    </citation>
    <scope>NUCLEOTIDE SEQUENCE</scope>
    <source>
        <strain evidence="1">CGMCC 1.15082</strain>
    </source>
</reference>
<comment type="caution">
    <text evidence="1">The sequence shown here is derived from an EMBL/GenBank/DDBJ whole genome shotgun (WGS) entry which is preliminary data.</text>
</comment>
<reference evidence="1" key="2">
    <citation type="submission" date="2020-09" db="EMBL/GenBank/DDBJ databases">
        <authorList>
            <person name="Sun Q."/>
            <person name="Zhou Y."/>
        </authorList>
    </citation>
    <scope>NUCLEOTIDE SEQUENCE</scope>
    <source>
        <strain evidence="1">CGMCC 1.15082</strain>
    </source>
</reference>
<protein>
    <submittedName>
        <fullName evidence="1">Uncharacterized protein</fullName>
    </submittedName>
</protein>
<evidence type="ECO:0000313" key="1">
    <source>
        <dbReference type="EMBL" id="GGA85087.1"/>
    </source>
</evidence>
<evidence type="ECO:0000313" key="2">
    <source>
        <dbReference type="Proteomes" id="UP000646478"/>
    </source>
</evidence>
<dbReference type="Proteomes" id="UP000646478">
    <property type="component" value="Unassembled WGS sequence"/>
</dbReference>
<accession>A0A916S7V0</accession>
<proteinExistence type="predicted"/>
<dbReference type="AlphaFoldDB" id="A0A916S7V0"/>
<gene>
    <name evidence="1" type="ORF">GCM10011491_10810</name>
</gene>
<sequence length="82" mass="8927">MPRPIAMPTALIVAMAAASDRQAVGWPEAPSVRELWELPELFIKKRWRDSAPSQPLAVLPAKGRIAAVVTALYPATPLIVKQ</sequence>
<organism evidence="1 2">
    <name type="scientific">Brucella endophytica</name>
    <dbReference type="NCBI Taxonomy" id="1963359"/>
    <lineage>
        <taxon>Bacteria</taxon>
        <taxon>Pseudomonadati</taxon>
        <taxon>Pseudomonadota</taxon>
        <taxon>Alphaproteobacteria</taxon>
        <taxon>Hyphomicrobiales</taxon>
        <taxon>Brucellaceae</taxon>
        <taxon>Brucella/Ochrobactrum group</taxon>
        <taxon>Brucella</taxon>
    </lineage>
</organism>
<dbReference type="EMBL" id="BMHH01000003">
    <property type="protein sequence ID" value="GGA85087.1"/>
    <property type="molecule type" value="Genomic_DNA"/>
</dbReference>
<name>A0A916S7V0_9HYPH</name>
<keyword evidence="2" id="KW-1185">Reference proteome</keyword>